<proteinExistence type="predicted"/>
<dbReference type="AlphaFoldDB" id="A0AAW4FIL3"/>
<evidence type="ECO:0000313" key="2">
    <source>
        <dbReference type="Proteomes" id="UP000744980"/>
    </source>
</evidence>
<dbReference type="SUPFAM" id="SSF53474">
    <property type="entry name" value="alpha/beta-Hydrolases"/>
    <property type="match status" value="1"/>
</dbReference>
<dbReference type="InterPro" id="IPR024501">
    <property type="entry name" value="DUF3141"/>
</dbReference>
<keyword evidence="2" id="KW-1185">Reference proteome</keyword>
<organism evidence="1 2">
    <name type="scientific">Ensifer canadensis</name>
    <dbReference type="NCBI Taxonomy" id="555315"/>
    <lineage>
        <taxon>Bacteria</taxon>
        <taxon>Pseudomonadati</taxon>
        <taxon>Pseudomonadota</taxon>
        <taxon>Alphaproteobacteria</taxon>
        <taxon>Hyphomicrobiales</taxon>
        <taxon>Rhizobiaceae</taxon>
        <taxon>Sinorhizobium/Ensifer group</taxon>
        <taxon>Ensifer</taxon>
    </lineage>
</organism>
<dbReference type="InterPro" id="IPR029058">
    <property type="entry name" value="AB_hydrolase_fold"/>
</dbReference>
<dbReference type="PANTHER" id="PTHR36837:SF2">
    <property type="entry name" value="POLY(3-HYDROXYALKANOATE) POLYMERASE SUBUNIT PHAC"/>
    <property type="match status" value="1"/>
</dbReference>
<reference evidence="1 2" key="1">
    <citation type="submission" date="2020-01" db="EMBL/GenBank/DDBJ databases">
        <title>Draft genome assembly of Ensifer adhaerens T173.</title>
        <authorList>
            <person name="Craig J.E."/>
            <person name="Stinchcombe J.R."/>
        </authorList>
    </citation>
    <scope>NUCLEOTIDE SEQUENCE [LARGE SCALE GENOMIC DNA]</scope>
    <source>
        <strain evidence="1 2">T173</strain>
    </source>
</reference>
<accession>A0AAW4FIL3</accession>
<dbReference type="Gene3D" id="3.40.50.1820">
    <property type="entry name" value="alpha/beta hydrolase"/>
    <property type="match status" value="1"/>
</dbReference>
<protein>
    <submittedName>
        <fullName evidence="1">DUF3141 domain-containing protein</fullName>
    </submittedName>
</protein>
<sequence>MSKLSSLPALPMPGNALTEYSVDAWQRWVLFLDVMRRRGEQYEEHAARSAPHVLDYEAELILDGRTLKEPVNYALVRIIPPADCTIDPLKRPFIVVDPRAGHGPGIGGFKADSEIGVAMKAGHTCYFVGFLPEPVPGQTIEKVLYAEAQFLETVISRHPEADGKPCVIGNCQAGWAVMMLAALRPELFGPIIIAGSPLAYWAGVHGQNPMRYSGGLLGGSWLTALVSDLGAGKFDGAWLVQNFENQNPANTLWTKQYNLYAKVDTEAERYLGFERWWGGHVTLTADEMQFIVDDLFVGNKLAAGEIRTSDGMAIDLRTIRSPIVVFCSKGDNITPPQQALDWILDIYDSVDEIRALGQTIVYVVHESVGHLGIFVSAGVARKEHDEFASNIDLIDVLPPGLYEAVLEPKADALDHPELVTGEWIMRCEARTLDDIRALGGNDLDDEKRFAAAAQLSEVNLALYRAFAQPWVRAAVTPSSAETMRRLHPLRLGYEIFGPSNPFLDWVPQAAERVRADRRPTWTDNPFSALQEQVSGQIVEGLESWRKMTERLAEQTFGAIYGSSALQAALGVDPKSNLPPRKAPKSKLINALVEARTAALKERISVGGLLEALVRSLLFVGMARGGADERGFQAIRVLRRGHRDARQLNLSEFKALVRDQYYILLVDEAAALAAIPAMLPNELEQRQAALQSLRGVLEASGALTEAAAERFAYVTELFSLDKGRVGVKPTPMAVRPAARNRGAVRSRL</sequence>
<dbReference type="PANTHER" id="PTHR36837">
    <property type="entry name" value="POLY(3-HYDROXYALKANOATE) POLYMERASE SUBUNIT PHAC"/>
    <property type="match status" value="1"/>
</dbReference>
<gene>
    <name evidence="1" type="ORF">GFB56_05960</name>
</gene>
<name>A0AAW4FIL3_9HYPH</name>
<dbReference type="InterPro" id="IPR051321">
    <property type="entry name" value="PHA/PHB_synthase"/>
</dbReference>
<dbReference type="RefSeq" id="WP_203527446.1">
    <property type="nucleotide sequence ID" value="NZ_CP083374.1"/>
</dbReference>
<comment type="caution">
    <text evidence="1">The sequence shown here is derived from an EMBL/GenBank/DDBJ whole genome shotgun (WGS) entry which is preliminary data.</text>
</comment>
<evidence type="ECO:0000313" key="1">
    <source>
        <dbReference type="EMBL" id="MBM3090355.1"/>
    </source>
</evidence>
<dbReference type="Proteomes" id="UP000744980">
    <property type="component" value="Unassembled WGS sequence"/>
</dbReference>
<dbReference type="EMBL" id="WXFA01000003">
    <property type="protein sequence ID" value="MBM3090355.1"/>
    <property type="molecule type" value="Genomic_DNA"/>
</dbReference>
<dbReference type="Pfam" id="PF11339">
    <property type="entry name" value="DUF3141"/>
    <property type="match status" value="1"/>
</dbReference>